<sequence>PTLAHGDAAHEESEADHLLAASSALSATTTVDGAGPEAYAKLLHEDFSRWTAGGDMMTREAMIQGLREWWDAGMRVADSETEILFIKVVGDVGILRKKTTENYIDASKEAVGSFTGFASMVWKRGEAGWKLLSLDVTAAE</sequence>
<dbReference type="InterPro" id="IPR032710">
    <property type="entry name" value="NTF2-like_dom_sf"/>
</dbReference>
<feature type="domain" description="DUF4440" evidence="1">
    <location>
        <begin position="35"/>
        <end position="131"/>
    </location>
</feature>
<dbReference type="EMBL" id="JABDJR010000649">
    <property type="protein sequence ID" value="NNF08305.1"/>
    <property type="molecule type" value="Genomic_DNA"/>
</dbReference>
<name>A0A7Y2EC39_UNCEI</name>
<evidence type="ECO:0000259" key="1">
    <source>
        <dbReference type="Pfam" id="PF14534"/>
    </source>
</evidence>
<comment type="caution">
    <text evidence="2">The sequence shown here is derived from an EMBL/GenBank/DDBJ whole genome shotgun (WGS) entry which is preliminary data.</text>
</comment>
<evidence type="ECO:0000313" key="2">
    <source>
        <dbReference type="EMBL" id="NNF08305.1"/>
    </source>
</evidence>
<dbReference type="AlphaFoldDB" id="A0A7Y2EC39"/>
<protein>
    <submittedName>
        <fullName evidence="2">Nuclear transport factor 2 family protein</fullName>
    </submittedName>
</protein>
<dbReference type="InterPro" id="IPR027843">
    <property type="entry name" value="DUF4440"/>
</dbReference>
<reference evidence="2 3" key="1">
    <citation type="submission" date="2020-03" db="EMBL/GenBank/DDBJ databases">
        <title>Metabolic flexibility allows generalist bacteria to become dominant in a frequently disturbed ecosystem.</title>
        <authorList>
            <person name="Chen Y.-J."/>
            <person name="Leung P.M."/>
            <person name="Bay S.K."/>
            <person name="Hugenholtz P."/>
            <person name="Kessler A.J."/>
            <person name="Shelley G."/>
            <person name="Waite D.W."/>
            <person name="Cook P.L."/>
            <person name="Greening C."/>
        </authorList>
    </citation>
    <scope>NUCLEOTIDE SEQUENCE [LARGE SCALE GENOMIC DNA]</scope>
    <source>
        <strain evidence="2">SS_bin_28</strain>
    </source>
</reference>
<evidence type="ECO:0000313" key="3">
    <source>
        <dbReference type="Proteomes" id="UP000547674"/>
    </source>
</evidence>
<gene>
    <name evidence="2" type="ORF">HKN21_16200</name>
</gene>
<feature type="non-terminal residue" evidence="2">
    <location>
        <position position="1"/>
    </location>
</feature>
<organism evidence="2 3">
    <name type="scientific">Eiseniibacteriota bacterium</name>
    <dbReference type="NCBI Taxonomy" id="2212470"/>
    <lineage>
        <taxon>Bacteria</taxon>
        <taxon>Candidatus Eiseniibacteriota</taxon>
    </lineage>
</organism>
<dbReference type="Proteomes" id="UP000547674">
    <property type="component" value="Unassembled WGS sequence"/>
</dbReference>
<dbReference type="Gene3D" id="3.10.450.50">
    <property type="match status" value="1"/>
</dbReference>
<accession>A0A7Y2EC39</accession>
<proteinExistence type="predicted"/>
<dbReference type="Pfam" id="PF14534">
    <property type="entry name" value="DUF4440"/>
    <property type="match status" value="1"/>
</dbReference>
<dbReference type="SUPFAM" id="SSF54427">
    <property type="entry name" value="NTF2-like"/>
    <property type="match status" value="1"/>
</dbReference>